<dbReference type="EC" id="1.14.13.168" evidence="9"/>
<dbReference type="PANTHER" id="PTHR43539">
    <property type="entry name" value="FLAVIN-BINDING MONOOXYGENASE-LIKE PROTEIN (AFU_ORTHOLOGUE AFUA_4G09220)"/>
    <property type="match status" value="1"/>
</dbReference>
<dbReference type="SUPFAM" id="SSF51905">
    <property type="entry name" value="FAD/NAD(P)-binding domain"/>
    <property type="match status" value="2"/>
</dbReference>
<evidence type="ECO:0000256" key="1">
    <source>
        <dbReference type="ARBA" id="ARBA00001974"/>
    </source>
</evidence>
<keyword evidence="7" id="KW-0560">Oxidoreductase</keyword>
<evidence type="ECO:0000256" key="2">
    <source>
        <dbReference type="ARBA" id="ARBA00004814"/>
    </source>
</evidence>
<dbReference type="AlphaFoldDB" id="A0A6J1CNF3"/>
<evidence type="ECO:0000256" key="9">
    <source>
        <dbReference type="ARBA" id="ARBA00039148"/>
    </source>
</evidence>
<evidence type="ECO:0000256" key="7">
    <source>
        <dbReference type="ARBA" id="ARBA00023002"/>
    </source>
</evidence>
<dbReference type="Pfam" id="PF13738">
    <property type="entry name" value="Pyr_redox_3"/>
    <property type="match status" value="1"/>
</dbReference>
<keyword evidence="11" id="KW-1185">Reference proteome</keyword>
<protein>
    <recommendedName>
        <fullName evidence="9">indole-3-pyruvate monooxygenase</fullName>
        <ecNumber evidence="9">1.14.13.168</ecNumber>
    </recommendedName>
</protein>
<evidence type="ECO:0000256" key="8">
    <source>
        <dbReference type="ARBA" id="ARBA00023070"/>
    </source>
</evidence>
<keyword evidence="8" id="KW-0073">Auxin biosynthesis</keyword>
<gene>
    <name evidence="12" type="primary">LOC111013200</name>
</gene>
<comment type="similarity">
    <text evidence="3">Belongs to the FMO family.</text>
</comment>
<keyword evidence="12" id="KW-0503">Monooxygenase</keyword>
<organism evidence="11 12">
    <name type="scientific">Momordica charantia</name>
    <name type="common">Bitter gourd</name>
    <name type="synonym">Balsam pear</name>
    <dbReference type="NCBI Taxonomy" id="3673"/>
    <lineage>
        <taxon>Eukaryota</taxon>
        <taxon>Viridiplantae</taxon>
        <taxon>Streptophyta</taxon>
        <taxon>Embryophyta</taxon>
        <taxon>Tracheophyta</taxon>
        <taxon>Spermatophyta</taxon>
        <taxon>Magnoliopsida</taxon>
        <taxon>eudicotyledons</taxon>
        <taxon>Gunneridae</taxon>
        <taxon>Pentapetalae</taxon>
        <taxon>rosids</taxon>
        <taxon>fabids</taxon>
        <taxon>Cucurbitales</taxon>
        <taxon>Cucurbitaceae</taxon>
        <taxon>Momordiceae</taxon>
        <taxon>Momordica</taxon>
    </lineage>
</organism>
<evidence type="ECO:0000313" key="11">
    <source>
        <dbReference type="Proteomes" id="UP000504603"/>
    </source>
</evidence>
<name>A0A6J1CNF3_MOMCH</name>
<evidence type="ECO:0000256" key="3">
    <source>
        <dbReference type="ARBA" id="ARBA00009183"/>
    </source>
</evidence>
<dbReference type="KEGG" id="mcha:111013200"/>
<dbReference type="PANTHER" id="PTHR43539:SF42">
    <property type="entry name" value="OS01G0273800 PROTEIN"/>
    <property type="match status" value="1"/>
</dbReference>
<keyword evidence="6" id="KW-0521">NADP</keyword>
<dbReference type="PRINTS" id="PR00368">
    <property type="entry name" value="FADPNR"/>
</dbReference>
<evidence type="ECO:0000256" key="5">
    <source>
        <dbReference type="ARBA" id="ARBA00022827"/>
    </source>
</evidence>
<dbReference type="GO" id="GO:0009851">
    <property type="term" value="P:auxin biosynthetic process"/>
    <property type="evidence" value="ECO:0007669"/>
    <property type="project" value="UniProtKB-KW"/>
</dbReference>
<comment type="catalytic activity">
    <reaction evidence="10">
        <text>indole-3-pyruvate + NADPH + O2 + H(+) = (indol-3-yl)acetate + CO2 + NADP(+) + H2O</text>
        <dbReference type="Rhea" id="RHEA:34331"/>
        <dbReference type="ChEBI" id="CHEBI:15377"/>
        <dbReference type="ChEBI" id="CHEBI:15378"/>
        <dbReference type="ChEBI" id="CHEBI:15379"/>
        <dbReference type="ChEBI" id="CHEBI:16526"/>
        <dbReference type="ChEBI" id="CHEBI:17640"/>
        <dbReference type="ChEBI" id="CHEBI:30854"/>
        <dbReference type="ChEBI" id="CHEBI:57783"/>
        <dbReference type="ChEBI" id="CHEBI:58349"/>
        <dbReference type="EC" id="1.14.13.168"/>
    </reaction>
</comment>
<evidence type="ECO:0000256" key="6">
    <source>
        <dbReference type="ARBA" id="ARBA00022857"/>
    </source>
</evidence>
<dbReference type="PRINTS" id="PR00469">
    <property type="entry name" value="PNDRDTASEII"/>
</dbReference>
<sequence length="381" mass="41782">MAEVTVIIVGAGPSGLAAAACLTMSSIPHLILEREDCSAALWRKYSYDRLRLHLPKRFCHLPAAPLPSAAPNYAPKADFLRYLDDYAAKFRIRPLFRRNVEAAEFDSAADKWRIRASNGEIVEEYAARFLVVATGETTEPYSPAVDGLAGYGGDVMHSTEFKSGKGFEGKNVLVVGAGNSAMEIGSDLVDHGAVTSMLVRSPVHFMSRRMVQLALVLLKYLSVGCVDSLMVMLSKLVYGDLTKYGISTPSEGPMAMKLKYGKYPVIDGGGAFHKIQSRQIQVLPTEISSIKGNNVLFKNGKSYPFDSIIFCTGFKRSTHLWLKGDDYLLNEDGLPKPNYPNHWKGKNGLYCVGLSRGGLYGANFDAQNIAKDISAQIHWRG</sequence>
<dbReference type="RefSeq" id="XP_022143295.1">
    <property type="nucleotide sequence ID" value="XM_022287603.1"/>
</dbReference>
<evidence type="ECO:0000256" key="4">
    <source>
        <dbReference type="ARBA" id="ARBA00022630"/>
    </source>
</evidence>
<evidence type="ECO:0000256" key="10">
    <source>
        <dbReference type="ARBA" id="ARBA00047707"/>
    </source>
</evidence>
<comment type="pathway">
    <text evidence="2">Plant hormone metabolism; auxin biosynthesis.</text>
</comment>
<keyword evidence="5" id="KW-0274">FAD</keyword>
<reference evidence="12" key="1">
    <citation type="submission" date="2025-08" db="UniProtKB">
        <authorList>
            <consortium name="RefSeq"/>
        </authorList>
    </citation>
    <scope>IDENTIFICATION</scope>
    <source>
        <strain evidence="12">OHB3-1</strain>
    </source>
</reference>
<dbReference type="GO" id="GO:0050661">
    <property type="term" value="F:NADP binding"/>
    <property type="evidence" value="ECO:0007669"/>
    <property type="project" value="InterPro"/>
</dbReference>
<keyword evidence="4" id="KW-0285">Flavoprotein</keyword>
<accession>A0A6J1CNF3</accession>
<proteinExistence type="inferred from homology"/>
<dbReference type="OrthoDB" id="66881at2759"/>
<dbReference type="Proteomes" id="UP000504603">
    <property type="component" value="Unplaced"/>
</dbReference>
<dbReference type="InterPro" id="IPR036188">
    <property type="entry name" value="FAD/NAD-bd_sf"/>
</dbReference>
<evidence type="ECO:0000313" key="12">
    <source>
        <dbReference type="RefSeq" id="XP_022143295.1"/>
    </source>
</evidence>
<dbReference type="GO" id="GO:0103075">
    <property type="term" value="F:indole-3-pyruvate monooxygenase activity"/>
    <property type="evidence" value="ECO:0007669"/>
    <property type="project" value="UniProtKB-EC"/>
</dbReference>
<dbReference type="GO" id="GO:0050660">
    <property type="term" value="F:flavin adenine dinucleotide binding"/>
    <property type="evidence" value="ECO:0007669"/>
    <property type="project" value="InterPro"/>
</dbReference>
<comment type="cofactor">
    <cofactor evidence="1">
        <name>FAD</name>
        <dbReference type="ChEBI" id="CHEBI:57692"/>
    </cofactor>
</comment>
<dbReference type="PIRSF" id="PIRSF000332">
    <property type="entry name" value="FMO"/>
    <property type="match status" value="1"/>
</dbReference>
<dbReference type="InterPro" id="IPR050982">
    <property type="entry name" value="Auxin_biosynth/cation_transpt"/>
</dbReference>
<dbReference type="GeneID" id="111013200"/>
<dbReference type="Gene3D" id="3.50.50.60">
    <property type="entry name" value="FAD/NAD(P)-binding domain"/>
    <property type="match status" value="1"/>
</dbReference>
<dbReference type="InterPro" id="IPR000960">
    <property type="entry name" value="Flavin_mOase"/>
</dbReference>